<dbReference type="CDD" id="cd03225">
    <property type="entry name" value="ABC_cobalt_CbiO_domain1"/>
    <property type="match status" value="1"/>
</dbReference>
<protein>
    <submittedName>
        <fullName evidence="6">Energy-coupling factor ABC transporter ATP-binding protein</fullName>
    </submittedName>
</protein>
<dbReference type="Proteomes" id="UP001501521">
    <property type="component" value="Unassembled WGS sequence"/>
</dbReference>
<dbReference type="Gene3D" id="3.40.50.300">
    <property type="entry name" value="P-loop containing nucleotide triphosphate hydrolases"/>
    <property type="match status" value="1"/>
</dbReference>
<evidence type="ECO:0000256" key="4">
    <source>
        <dbReference type="ARBA" id="ARBA00022840"/>
    </source>
</evidence>
<dbReference type="PANTHER" id="PTHR43553">
    <property type="entry name" value="HEAVY METAL TRANSPORTER"/>
    <property type="match status" value="1"/>
</dbReference>
<sequence length="236" mass="25824">MILLRDARVVVPAPRQGDPDRVLLDGVTLELAERRIAVIGANGSGKSTLLRLLNGLRTVTSGQVLVDGLDPAMDGRAVRQKVGFIFTDPLAQLLMSTPVEDVELSLRSRIRNRAERSARAHTLLEERGIGHVAHQSIYDLSGGERQLVALTSVLAVDPAILVADEPTTLLDLRNKHLLRRVLAELEQQVIFSTHDLDVATDAERVIVVDGGRIVADGAPHETVDFYARAMTDQVRR</sequence>
<dbReference type="InterPro" id="IPR003439">
    <property type="entry name" value="ABC_transporter-like_ATP-bd"/>
</dbReference>
<name>A0ABP9FJD6_9ACTN</name>
<keyword evidence="3" id="KW-0547">Nucleotide-binding</keyword>
<dbReference type="SUPFAM" id="SSF52540">
    <property type="entry name" value="P-loop containing nucleoside triphosphate hydrolases"/>
    <property type="match status" value="1"/>
</dbReference>
<feature type="domain" description="ABC transporter" evidence="5">
    <location>
        <begin position="4"/>
        <end position="235"/>
    </location>
</feature>
<reference evidence="7" key="1">
    <citation type="journal article" date="2019" name="Int. J. Syst. Evol. Microbiol.">
        <title>The Global Catalogue of Microorganisms (GCM) 10K type strain sequencing project: providing services to taxonomists for standard genome sequencing and annotation.</title>
        <authorList>
            <consortium name="The Broad Institute Genomics Platform"/>
            <consortium name="The Broad Institute Genome Sequencing Center for Infectious Disease"/>
            <person name="Wu L."/>
            <person name="Ma J."/>
        </authorList>
    </citation>
    <scope>NUCLEOTIDE SEQUENCE [LARGE SCALE GENOMIC DNA]</scope>
    <source>
        <strain evidence="7">JCM 19125</strain>
    </source>
</reference>
<evidence type="ECO:0000256" key="1">
    <source>
        <dbReference type="ARBA" id="ARBA00005417"/>
    </source>
</evidence>
<gene>
    <name evidence="6" type="ORF">GCM10025789_22970</name>
</gene>
<comment type="similarity">
    <text evidence="1">Belongs to the ABC transporter superfamily.</text>
</comment>
<keyword evidence="4 6" id="KW-0067">ATP-binding</keyword>
<dbReference type="InterPro" id="IPR027417">
    <property type="entry name" value="P-loop_NTPase"/>
</dbReference>
<evidence type="ECO:0000313" key="6">
    <source>
        <dbReference type="EMBL" id="GAA4903441.1"/>
    </source>
</evidence>
<evidence type="ECO:0000256" key="2">
    <source>
        <dbReference type="ARBA" id="ARBA00022448"/>
    </source>
</evidence>
<evidence type="ECO:0000313" key="7">
    <source>
        <dbReference type="Proteomes" id="UP001501521"/>
    </source>
</evidence>
<organism evidence="6 7">
    <name type="scientific">Tessaracoccus lubricantis</name>
    <dbReference type="NCBI Taxonomy" id="545543"/>
    <lineage>
        <taxon>Bacteria</taxon>
        <taxon>Bacillati</taxon>
        <taxon>Actinomycetota</taxon>
        <taxon>Actinomycetes</taxon>
        <taxon>Propionibacteriales</taxon>
        <taxon>Propionibacteriaceae</taxon>
        <taxon>Tessaracoccus</taxon>
    </lineage>
</organism>
<keyword evidence="2" id="KW-0813">Transport</keyword>
<dbReference type="InterPro" id="IPR003593">
    <property type="entry name" value="AAA+_ATPase"/>
</dbReference>
<evidence type="ECO:0000259" key="5">
    <source>
        <dbReference type="PROSITE" id="PS50893"/>
    </source>
</evidence>
<accession>A0ABP9FJD6</accession>
<comment type="caution">
    <text evidence="6">The sequence shown here is derived from an EMBL/GenBank/DDBJ whole genome shotgun (WGS) entry which is preliminary data.</text>
</comment>
<dbReference type="Pfam" id="PF00005">
    <property type="entry name" value="ABC_tran"/>
    <property type="match status" value="1"/>
</dbReference>
<dbReference type="InterPro" id="IPR015856">
    <property type="entry name" value="ABC_transpr_CbiO/EcfA_su"/>
</dbReference>
<proteinExistence type="inferred from homology"/>
<dbReference type="PANTHER" id="PTHR43553:SF24">
    <property type="entry name" value="ENERGY-COUPLING FACTOR TRANSPORTER ATP-BINDING PROTEIN ECFA1"/>
    <property type="match status" value="1"/>
</dbReference>
<dbReference type="PROSITE" id="PS50893">
    <property type="entry name" value="ABC_TRANSPORTER_2"/>
    <property type="match status" value="1"/>
</dbReference>
<evidence type="ECO:0000256" key="3">
    <source>
        <dbReference type="ARBA" id="ARBA00022741"/>
    </source>
</evidence>
<dbReference type="EMBL" id="BAABLV010000036">
    <property type="protein sequence ID" value="GAA4903441.1"/>
    <property type="molecule type" value="Genomic_DNA"/>
</dbReference>
<keyword evidence="7" id="KW-1185">Reference proteome</keyword>
<dbReference type="RefSeq" id="WP_345582974.1">
    <property type="nucleotide sequence ID" value="NZ_BAABLV010000036.1"/>
</dbReference>
<dbReference type="InterPro" id="IPR050095">
    <property type="entry name" value="ECF_ABC_transporter_ATP-bd"/>
</dbReference>
<dbReference type="SMART" id="SM00382">
    <property type="entry name" value="AAA"/>
    <property type="match status" value="1"/>
</dbReference>
<dbReference type="GO" id="GO:0005524">
    <property type="term" value="F:ATP binding"/>
    <property type="evidence" value="ECO:0007669"/>
    <property type="project" value="UniProtKB-KW"/>
</dbReference>